<feature type="transmembrane region" description="Helical" evidence="7">
    <location>
        <begin position="139"/>
        <end position="161"/>
    </location>
</feature>
<dbReference type="InterPro" id="IPR000515">
    <property type="entry name" value="MetI-like"/>
</dbReference>
<dbReference type="SUPFAM" id="SSF161098">
    <property type="entry name" value="MetI-like"/>
    <property type="match status" value="1"/>
</dbReference>
<proteinExistence type="inferred from homology"/>
<organism evidence="9 10">
    <name type="scientific">Kaistia nematophila</name>
    <dbReference type="NCBI Taxonomy" id="2994654"/>
    <lineage>
        <taxon>Bacteria</taxon>
        <taxon>Pseudomonadati</taxon>
        <taxon>Pseudomonadota</taxon>
        <taxon>Alphaproteobacteria</taxon>
        <taxon>Hyphomicrobiales</taxon>
        <taxon>Kaistiaceae</taxon>
        <taxon>Kaistia</taxon>
    </lineage>
</organism>
<dbReference type="InterPro" id="IPR035906">
    <property type="entry name" value="MetI-like_sf"/>
</dbReference>
<evidence type="ECO:0000256" key="6">
    <source>
        <dbReference type="ARBA" id="ARBA00023136"/>
    </source>
</evidence>
<feature type="transmembrane region" description="Helical" evidence="7">
    <location>
        <begin position="30"/>
        <end position="51"/>
    </location>
</feature>
<comment type="similarity">
    <text evidence="7">Belongs to the binding-protein-dependent transport system permease family.</text>
</comment>
<evidence type="ECO:0000313" key="10">
    <source>
        <dbReference type="Proteomes" id="UP001144805"/>
    </source>
</evidence>
<name>A0A9X3DYB0_9HYPH</name>
<evidence type="ECO:0000313" key="9">
    <source>
        <dbReference type="EMBL" id="MCX5567884.1"/>
    </source>
</evidence>
<feature type="transmembrane region" description="Helical" evidence="7">
    <location>
        <begin position="103"/>
        <end position="127"/>
    </location>
</feature>
<dbReference type="EMBL" id="JAPKNK010000001">
    <property type="protein sequence ID" value="MCX5567884.1"/>
    <property type="molecule type" value="Genomic_DNA"/>
</dbReference>
<dbReference type="PANTHER" id="PTHR32243">
    <property type="entry name" value="MALTOSE TRANSPORT SYSTEM PERMEASE-RELATED"/>
    <property type="match status" value="1"/>
</dbReference>
<reference evidence="9" key="1">
    <citation type="submission" date="2022-11" db="EMBL/GenBank/DDBJ databases">
        <title>Biodiversity and phylogenetic relationships of bacteria.</title>
        <authorList>
            <person name="Machado R.A.R."/>
            <person name="Bhat A."/>
            <person name="Loulou A."/>
            <person name="Kallel S."/>
        </authorList>
    </citation>
    <scope>NUCLEOTIDE SEQUENCE</scope>
    <source>
        <strain evidence="9">K-TC2</strain>
    </source>
</reference>
<keyword evidence="2 7" id="KW-0813">Transport</keyword>
<evidence type="ECO:0000256" key="2">
    <source>
        <dbReference type="ARBA" id="ARBA00022448"/>
    </source>
</evidence>
<feature type="transmembrane region" description="Helical" evidence="7">
    <location>
        <begin position="173"/>
        <end position="195"/>
    </location>
</feature>
<keyword evidence="10" id="KW-1185">Reference proteome</keyword>
<evidence type="ECO:0000256" key="7">
    <source>
        <dbReference type="RuleBase" id="RU363032"/>
    </source>
</evidence>
<sequence length="306" mass="33134">MSDIALSRAPRRRGKAATAAGLKRSTTATVILYLCVAVFAVWILLPVWYLVVSSLITPTQLGVKPFPMVPSSITFDNYRSVLTGATGSKGFGSTDMGARLIPAIGQSFFVSAVLVVLNLFIAGIAAYGLSRYPFRGSRLFELSIIVSRVVPAIAIIGPFFVAFRVVGILNTPWALIISYNVFTLPLAIMILKNYFDQLPREIEEAAKIDGASRLQTLWIIVMPLARPGLVAAGVLIFLEAWSEFFYSLVLTNQLTVPPLLAGFQSVQQFNWNALAAATVMSMIPPVVLVVIFQRHVVGALTAGAVK</sequence>
<dbReference type="RefSeq" id="WP_266336856.1">
    <property type="nucleotide sequence ID" value="NZ_JAPKNK010000001.1"/>
</dbReference>
<evidence type="ECO:0000256" key="4">
    <source>
        <dbReference type="ARBA" id="ARBA00022692"/>
    </source>
</evidence>
<dbReference type="PROSITE" id="PS50928">
    <property type="entry name" value="ABC_TM1"/>
    <property type="match status" value="1"/>
</dbReference>
<dbReference type="GO" id="GO:0055085">
    <property type="term" value="P:transmembrane transport"/>
    <property type="evidence" value="ECO:0007669"/>
    <property type="project" value="InterPro"/>
</dbReference>
<dbReference type="InterPro" id="IPR050901">
    <property type="entry name" value="BP-dep_ABC_trans_perm"/>
</dbReference>
<dbReference type="Proteomes" id="UP001144805">
    <property type="component" value="Unassembled WGS sequence"/>
</dbReference>
<keyword evidence="3" id="KW-1003">Cell membrane</keyword>
<evidence type="ECO:0000256" key="1">
    <source>
        <dbReference type="ARBA" id="ARBA00004651"/>
    </source>
</evidence>
<feature type="domain" description="ABC transmembrane type-1" evidence="8">
    <location>
        <begin position="104"/>
        <end position="292"/>
    </location>
</feature>
<evidence type="ECO:0000256" key="3">
    <source>
        <dbReference type="ARBA" id="ARBA00022475"/>
    </source>
</evidence>
<dbReference type="AlphaFoldDB" id="A0A9X3DYB0"/>
<evidence type="ECO:0000256" key="5">
    <source>
        <dbReference type="ARBA" id="ARBA00022989"/>
    </source>
</evidence>
<feature type="transmembrane region" description="Helical" evidence="7">
    <location>
        <begin position="216"/>
        <end position="238"/>
    </location>
</feature>
<keyword evidence="6 7" id="KW-0472">Membrane</keyword>
<dbReference type="Gene3D" id="1.10.3720.10">
    <property type="entry name" value="MetI-like"/>
    <property type="match status" value="1"/>
</dbReference>
<accession>A0A9X3DYB0</accession>
<dbReference type="PANTHER" id="PTHR32243:SF18">
    <property type="entry name" value="INNER MEMBRANE ABC TRANSPORTER PERMEASE PROTEIN YCJP"/>
    <property type="match status" value="1"/>
</dbReference>
<dbReference type="Pfam" id="PF00528">
    <property type="entry name" value="BPD_transp_1"/>
    <property type="match status" value="1"/>
</dbReference>
<keyword evidence="4 7" id="KW-0812">Transmembrane</keyword>
<comment type="caution">
    <text evidence="9">The sequence shown here is derived from an EMBL/GenBank/DDBJ whole genome shotgun (WGS) entry which is preliminary data.</text>
</comment>
<dbReference type="CDD" id="cd06261">
    <property type="entry name" value="TM_PBP2"/>
    <property type="match status" value="1"/>
</dbReference>
<protein>
    <submittedName>
        <fullName evidence="9">Carbohydrate ABC transporter permease</fullName>
    </submittedName>
</protein>
<feature type="transmembrane region" description="Helical" evidence="7">
    <location>
        <begin position="273"/>
        <end position="292"/>
    </location>
</feature>
<evidence type="ECO:0000259" key="8">
    <source>
        <dbReference type="PROSITE" id="PS50928"/>
    </source>
</evidence>
<keyword evidence="5 7" id="KW-1133">Transmembrane helix</keyword>
<comment type="subcellular location">
    <subcellularLocation>
        <location evidence="1 7">Cell membrane</location>
        <topology evidence="1 7">Multi-pass membrane protein</topology>
    </subcellularLocation>
</comment>
<dbReference type="GO" id="GO:0005886">
    <property type="term" value="C:plasma membrane"/>
    <property type="evidence" value="ECO:0007669"/>
    <property type="project" value="UniProtKB-SubCell"/>
</dbReference>
<gene>
    <name evidence="9" type="ORF">OSH07_01615</name>
</gene>